<dbReference type="Gene3D" id="3.40.390.10">
    <property type="entry name" value="Collagenase (Catalytic Domain)"/>
    <property type="match status" value="1"/>
</dbReference>
<sequence length="736" mass="81062">MAEIGHLRAKPDSNKFELSVSSSRAAHRFELEENKNLFKGLDADMSNGELVLYKGKLKDHPRSWVRLSYIDGGYSGAFFDGEDLYFIEQGSNVKDALTNHNLLDRLAQKGRRDVIFKASDIEHHGLCGMEGPAHFSDSSFDYQHYVQDLNELAATAPSKELELAVVADTQFNMAYAGNGLEKMLAEMNIVDGIFSEQVGVQLKIVQSHVMSDDGYLTATNASTLIQDFRNYVHSEIGNPGLTHLFTGRNLDGSTVGIAYLSAMCSSYGVGITQKYGSMTALIAAHEIGHNFGAPHDNQSGSACATTGGTFLMNPMVNGNDQFSTCSLQQMNSRIQNAYCLNELDGLAPVISSTAGNSARVGLAYAYDADERIDVSGGTGLSYRLDFGPDGMIIEADGRIVWTPTAAQEGTQVAQITVSNAFGSDSQYFEIEVASAPAPAGDVIDFSQFYLGSYGGTQDKTGPVSIEDQGKTLRMQGNRWKYIDYPYVVTANTVLEFDFSSSKEGEIHAIGMDTDGQLRQKRILQLYGTQPYGKMLSRYNGKGQSQHYVVPVGLYYQGNMKTLFFGMDHDVSNPTGESVFSNVRVYEQSSEQLSFNFNDTEILSYAGGQDKTGSVHILEDGNVLRLQGNLWKAISLYTQIDKDSVLSFDFMSDSKGELHGLGFDNDDKETADKIFTLYGTQRYGNQTYSYTTPGQYQHFEIPVGQFYTGTFNKLFFMMDHDVSNPTGVSYFKNISIR</sequence>
<accession>A0A939IQQ6</accession>
<dbReference type="InterPro" id="IPR015919">
    <property type="entry name" value="Cadherin-like_sf"/>
</dbReference>
<dbReference type="SUPFAM" id="SSF55486">
    <property type="entry name" value="Metalloproteases ('zincins'), catalytic domain"/>
    <property type="match status" value="1"/>
</dbReference>
<dbReference type="Proteomes" id="UP000664654">
    <property type="component" value="Unassembled WGS sequence"/>
</dbReference>
<proteinExistence type="predicted"/>
<reference evidence="2" key="1">
    <citation type="submission" date="2021-03" db="EMBL/GenBank/DDBJ databases">
        <title>novel species isolated from a fishpond in China.</title>
        <authorList>
            <person name="Lu H."/>
            <person name="Cai Z."/>
        </authorList>
    </citation>
    <scope>NUCLEOTIDE SEQUENCE</scope>
    <source>
        <strain evidence="2">JCM 30855</strain>
    </source>
</reference>
<dbReference type="PROSITE" id="PS50215">
    <property type="entry name" value="ADAM_MEPRO"/>
    <property type="match status" value="1"/>
</dbReference>
<dbReference type="RefSeq" id="WP_206575302.1">
    <property type="nucleotide sequence ID" value="NZ_JAFKCV010000014.1"/>
</dbReference>
<dbReference type="PANTHER" id="PTHR11905:SF159">
    <property type="entry name" value="ADAM METALLOPROTEASE"/>
    <property type="match status" value="1"/>
</dbReference>
<dbReference type="AlphaFoldDB" id="A0A939IQQ6"/>
<dbReference type="EMBL" id="JAFKCV010000014">
    <property type="protein sequence ID" value="MBN7827190.1"/>
    <property type="molecule type" value="Genomic_DNA"/>
</dbReference>
<dbReference type="Pfam" id="PF13688">
    <property type="entry name" value="Reprolysin_5"/>
    <property type="match status" value="1"/>
</dbReference>
<name>A0A939IQQ6_9ALTE</name>
<protein>
    <recommendedName>
        <fullName evidence="1">Peptidase M12B domain-containing protein</fullName>
    </recommendedName>
</protein>
<evidence type="ECO:0000259" key="1">
    <source>
        <dbReference type="PROSITE" id="PS50215"/>
    </source>
</evidence>
<dbReference type="Gene3D" id="2.60.40.10">
    <property type="entry name" value="Immunoglobulins"/>
    <property type="match status" value="1"/>
</dbReference>
<dbReference type="InterPro" id="IPR001590">
    <property type="entry name" value="Peptidase_M12B"/>
</dbReference>
<dbReference type="GO" id="GO:0005509">
    <property type="term" value="F:calcium ion binding"/>
    <property type="evidence" value="ECO:0007669"/>
    <property type="project" value="InterPro"/>
</dbReference>
<keyword evidence="3" id="KW-1185">Reference proteome</keyword>
<evidence type="ECO:0000313" key="2">
    <source>
        <dbReference type="EMBL" id="MBN7827190.1"/>
    </source>
</evidence>
<feature type="domain" description="Peptidase M12B" evidence="1">
    <location>
        <begin position="159"/>
        <end position="336"/>
    </location>
</feature>
<organism evidence="2 3">
    <name type="scientific">Bowmanella dokdonensis</name>
    <dbReference type="NCBI Taxonomy" id="751969"/>
    <lineage>
        <taxon>Bacteria</taxon>
        <taxon>Pseudomonadati</taxon>
        <taxon>Pseudomonadota</taxon>
        <taxon>Gammaproteobacteria</taxon>
        <taxon>Alteromonadales</taxon>
        <taxon>Alteromonadaceae</taxon>
        <taxon>Bowmanella</taxon>
    </lineage>
</organism>
<gene>
    <name evidence="2" type="ORF">J0A66_18305</name>
</gene>
<dbReference type="GO" id="GO:0004222">
    <property type="term" value="F:metalloendopeptidase activity"/>
    <property type="evidence" value="ECO:0007669"/>
    <property type="project" value="InterPro"/>
</dbReference>
<evidence type="ECO:0000313" key="3">
    <source>
        <dbReference type="Proteomes" id="UP000664654"/>
    </source>
</evidence>
<dbReference type="GO" id="GO:0006508">
    <property type="term" value="P:proteolysis"/>
    <property type="evidence" value="ECO:0007669"/>
    <property type="project" value="InterPro"/>
</dbReference>
<dbReference type="InterPro" id="IPR013783">
    <property type="entry name" value="Ig-like_fold"/>
</dbReference>
<dbReference type="Pfam" id="PF05345">
    <property type="entry name" value="He_PIG"/>
    <property type="match status" value="1"/>
</dbReference>
<dbReference type="GO" id="GO:0016020">
    <property type="term" value="C:membrane"/>
    <property type="evidence" value="ECO:0007669"/>
    <property type="project" value="InterPro"/>
</dbReference>
<dbReference type="InterPro" id="IPR024079">
    <property type="entry name" value="MetalloPept_cat_dom_sf"/>
</dbReference>
<dbReference type="SUPFAM" id="SSF49313">
    <property type="entry name" value="Cadherin-like"/>
    <property type="match status" value="1"/>
</dbReference>
<comment type="caution">
    <text evidence="2">The sequence shown here is derived from an EMBL/GenBank/DDBJ whole genome shotgun (WGS) entry which is preliminary data.</text>
</comment>
<dbReference type="PANTHER" id="PTHR11905">
    <property type="entry name" value="ADAM A DISINTEGRIN AND METALLOPROTEASE DOMAIN"/>
    <property type="match status" value="1"/>
</dbReference>